<evidence type="ECO:0000256" key="3">
    <source>
        <dbReference type="ARBA" id="ARBA00022692"/>
    </source>
</evidence>
<evidence type="ECO:0000313" key="9">
    <source>
        <dbReference type="Proteomes" id="UP001229346"/>
    </source>
</evidence>
<evidence type="ECO:0000259" key="7">
    <source>
        <dbReference type="Pfam" id="PF06271"/>
    </source>
</evidence>
<reference evidence="8 9" key="1">
    <citation type="submission" date="2023-07" db="EMBL/GenBank/DDBJ databases">
        <title>Sorghum-associated microbial communities from plants grown in Nebraska, USA.</title>
        <authorList>
            <person name="Schachtman D."/>
        </authorList>
    </citation>
    <scope>NUCLEOTIDE SEQUENCE [LARGE SCALE GENOMIC DNA]</scope>
    <source>
        <strain evidence="8 9">CC482</strain>
    </source>
</reference>
<keyword evidence="3 6" id="KW-0812">Transmembrane</keyword>
<dbReference type="InterPro" id="IPR010432">
    <property type="entry name" value="RDD"/>
</dbReference>
<feature type="transmembrane region" description="Helical" evidence="6">
    <location>
        <begin position="12"/>
        <end position="35"/>
    </location>
</feature>
<evidence type="ECO:0000313" key="8">
    <source>
        <dbReference type="EMBL" id="MDQ0110755.1"/>
    </source>
</evidence>
<comment type="caution">
    <text evidence="8">The sequence shown here is derived from an EMBL/GenBank/DDBJ whole genome shotgun (WGS) entry which is preliminary data.</text>
</comment>
<dbReference type="Proteomes" id="UP001229346">
    <property type="component" value="Unassembled WGS sequence"/>
</dbReference>
<organism evidence="8 9">
    <name type="scientific">Paenibacillus harenae</name>
    <dbReference type="NCBI Taxonomy" id="306543"/>
    <lineage>
        <taxon>Bacteria</taxon>
        <taxon>Bacillati</taxon>
        <taxon>Bacillota</taxon>
        <taxon>Bacilli</taxon>
        <taxon>Bacillales</taxon>
        <taxon>Paenibacillaceae</taxon>
        <taxon>Paenibacillus</taxon>
    </lineage>
</organism>
<feature type="transmembrane region" description="Helical" evidence="6">
    <location>
        <begin position="92"/>
        <end position="115"/>
    </location>
</feature>
<evidence type="ECO:0000256" key="6">
    <source>
        <dbReference type="SAM" id="Phobius"/>
    </source>
</evidence>
<comment type="subcellular location">
    <subcellularLocation>
        <location evidence="1">Cell membrane</location>
        <topology evidence="1">Multi-pass membrane protein</topology>
    </subcellularLocation>
</comment>
<keyword evidence="4 6" id="KW-1133">Transmembrane helix</keyword>
<dbReference type="InterPro" id="IPR051791">
    <property type="entry name" value="Pra-immunoreactive"/>
</dbReference>
<feature type="transmembrane region" description="Helical" evidence="6">
    <location>
        <begin position="42"/>
        <end position="59"/>
    </location>
</feature>
<proteinExistence type="predicted"/>
<dbReference type="PANTHER" id="PTHR36115:SF9">
    <property type="entry name" value="LMO1584 PROTEIN"/>
    <property type="match status" value="1"/>
</dbReference>
<dbReference type="PANTHER" id="PTHR36115">
    <property type="entry name" value="PROLINE-RICH ANTIGEN HOMOLOG-RELATED"/>
    <property type="match status" value="1"/>
</dbReference>
<keyword evidence="5 6" id="KW-0472">Membrane</keyword>
<accession>A0ABT9TWE0</accession>
<evidence type="ECO:0000256" key="2">
    <source>
        <dbReference type="ARBA" id="ARBA00022475"/>
    </source>
</evidence>
<protein>
    <submittedName>
        <fullName evidence="8">RDD family membrane protein YckC</fullName>
    </submittedName>
</protein>
<dbReference type="RefSeq" id="WP_373459570.1">
    <property type="nucleotide sequence ID" value="NZ_JAUSSU010000001.1"/>
</dbReference>
<evidence type="ECO:0000256" key="5">
    <source>
        <dbReference type="ARBA" id="ARBA00023136"/>
    </source>
</evidence>
<feature type="domain" description="RDD" evidence="7">
    <location>
        <begin position="6"/>
        <end position="128"/>
    </location>
</feature>
<dbReference type="Pfam" id="PF06271">
    <property type="entry name" value="RDD"/>
    <property type="match status" value="1"/>
</dbReference>
<keyword evidence="2" id="KW-1003">Cell membrane</keyword>
<keyword evidence="9" id="KW-1185">Reference proteome</keyword>
<name>A0ABT9TWE0_PAEHA</name>
<evidence type="ECO:0000256" key="1">
    <source>
        <dbReference type="ARBA" id="ARBA00004651"/>
    </source>
</evidence>
<gene>
    <name evidence="8" type="ORF">J2T15_000171</name>
</gene>
<evidence type="ECO:0000256" key="4">
    <source>
        <dbReference type="ARBA" id="ARBA00022989"/>
    </source>
</evidence>
<sequence>MNTNDPAGFWIRFGAIILDALIIGVPMTIIALAITGRPGDEYVTDILSFLYTLLTPIFWNGYTIGKRICGIRIVKVSDGLSPGLGTMLLRNVVAGLLYAITFGIAAIVSATMVGAREDKRSLHDLIAGTEVVHERL</sequence>
<dbReference type="EMBL" id="JAUSSU010000001">
    <property type="protein sequence ID" value="MDQ0110755.1"/>
    <property type="molecule type" value="Genomic_DNA"/>
</dbReference>